<evidence type="ECO:0000313" key="3">
    <source>
        <dbReference type="EMBL" id="RST57375.1"/>
    </source>
</evidence>
<feature type="region of interest" description="Disordered" evidence="1">
    <location>
        <begin position="23"/>
        <end position="45"/>
    </location>
</feature>
<feature type="compositionally biased region" description="Basic and acidic residues" evidence="1">
    <location>
        <begin position="23"/>
        <end position="32"/>
    </location>
</feature>
<comment type="caution">
    <text evidence="3">The sequence shown here is derived from an EMBL/GenBank/DDBJ whole genome shotgun (WGS) entry which is preliminary data.</text>
</comment>
<proteinExistence type="predicted"/>
<dbReference type="EMBL" id="QYTW02000035">
    <property type="protein sequence ID" value="RST57375.1"/>
    <property type="molecule type" value="Genomic_DNA"/>
</dbReference>
<evidence type="ECO:0000256" key="1">
    <source>
        <dbReference type="SAM" id="MobiDB-lite"/>
    </source>
</evidence>
<protein>
    <recommendedName>
        <fullName evidence="5">Conjugal transfer protein</fullName>
    </recommendedName>
</protein>
<feature type="transmembrane region" description="Helical" evidence="2">
    <location>
        <begin position="52"/>
        <end position="70"/>
    </location>
</feature>
<dbReference type="RefSeq" id="WP_120118568.1">
    <property type="nucleotide sequence ID" value="NZ_QYTW02000035.1"/>
</dbReference>
<feature type="compositionally biased region" description="Acidic residues" evidence="1">
    <location>
        <begin position="405"/>
        <end position="416"/>
    </location>
</feature>
<keyword evidence="2" id="KW-0812">Transmembrane</keyword>
<reference evidence="3 4" key="1">
    <citation type="submission" date="2018-12" db="EMBL/GenBank/DDBJ databases">
        <authorList>
            <person name="Sun L."/>
            <person name="Chen Z."/>
        </authorList>
    </citation>
    <scope>NUCLEOTIDE SEQUENCE [LARGE SCALE GENOMIC DNA]</scope>
    <source>
        <strain evidence="3 4">LMG 29736</strain>
    </source>
</reference>
<dbReference type="InterPro" id="IPR035628">
    <property type="entry name" value="TcpC_C"/>
</dbReference>
<keyword evidence="2" id="KW-1133">Transmembrane helix</keyword>
<dbReference type="AlphaFoldDB" id="A0A429X2D7"/>
<feature type="region of interest" description="Disordered" evidence="1">
    <location>
        <begin position="383"/>
        <end position="416"/>
    </location>
</feature>
<evidence type="ECO:0000256" key="2">
    <source>
        <dbReference type="SAM" id="Phobius"/>
    </source>
</evidence>
<accession>A0A429X2D7</accession>
<dbReference type="Proteomes" id="UP000287296">
    <property type="component" value="Unassembled WGS sequence"/>
</dbReference>
<feature type="compositionally biased region" description="Basic and acidic residues" evidence="1">
    <location>
        <begin position="387"/>
        <end position="404"/>
    </location>
</feature>
<sequence length="416" mass="47564">MSKLTHRRTKKVSKFEKIKDVALKMNENEKRKSDAKKKEKQKKPKGYRARKAGVVTFWVMLVLMFLIVVVNSGGGKKQTEAMVLNEPTTSKAVSTEAVEFSKDFLSKYFTWNLDTLDQNERNATLSYFVSKDIVDQIGRITGKTWHSSLKRDAVLLKEAQDLGDNKSILTYQVNITYDKTLAAIEKEKSALGENGEDTYSVENLSPDSMDVVVNEQGIVKRITKKKFVTIHLYYDADQNRFVIYQIPSFTYFEDTPNTSGPEMETDNLRTVVGNETNAVKDFLNTFFEAYANDSSEKLSYLFDDERRQSGLNKTMEFVTVKNVTVYEGRNEKEKVVSATVIFAEPDTGIEYSSNYQIVVAEKQDRFVVMHLNSKKYIDDMLNDAEQDADKTDVDSSEDNKKGDEVEKELEEQSTEE</sequence>
<gene>
    <name evidence="3" type="ORF">D5F11_022975</name>
</gene>
<keyword evidence="2" id="KW-0472">Membrane</keyword>
<organism evidence="3 4">
    <name type="scientific">Siminovitchia terrae</name>
    <name type="common">Bacillus terrae</name>
    <dbReference type="NCBI Taxonomy" id="1914933"/>
    <lineage>
        <taxon>Bacteria</taxon>
        <taxon>Bacillati</taxon>
        <taxon>Bacillota</taxon>
        <taxon>Bacilli</taxon>
        <taxon>Bacillales</taxon>
        <taxon>Bacillaceae</taxon>
        <taxon>Siminovitchia</taxon>
    </lineage>
</organism>
<evidence type="ECO:0008006" key="5">
    <source>
        <dbReference type="Google" id="ProtNLM"/>
    </source>
</evidence>
<dbReference type="CDD" id="cd16428">
    <property type="entry name" value="TcpC_C"/>
    <property type="match status" value="1"/>
</dbReference>
<name>A0A429X2D7_SIMTE</name>
<dbReference type="Gene3D" id="3.10.450.540">
    <property type="match status" value="1"/>
</dbReference>
<dbReference type="Pfam" id="PF12642">
    <property type="entry name" value="TpcC"/>
    <property type="match status" value="1"/>
</dbReference>
<dbReference type="OrthoDB" id="4084447at2"/>
<feature type="compositionally biased region" description="Basic residues" evidence="1">
    <location>
        <begin position="33"/>
        <end position="45"/>
    </location>
</feature>
<dbReference type="InterPro" id="IPR024735">
    <property type="entry name" value="TcpC"/>
</dbReference>
<evidence type="ECO:0000313" key="4">
    <source>
        <dbReference type="Proteomes" id="UP000287296"/>
    </source>
</evidence>